<dbReference type="PROSITE" id="PS50932">
    <property type="entry name" value="HTH_LACI_2"/>
    <property type="match status" value="1"/>
</dbReference>
<evidence type="ECO:0000256" key="2">
    <source>
        <dbReference type="ARBA" id="ARBA00023125"/>
    </source>
</evidence>
<accession>A0A0R1VCH8</accession>
<dbReference type="SMART" id="SM00354">
    <property type="entry name" value="HTH_LACI"/>
    <property type="match status" value="1"/>
</dbReference>
<dbReference type="InterPro" id="IPR028082">
    <property type="entry name" value="Peripla_BP_I"/>
</dbReference>
<feature type="domain" description="HTH lacI-type" evidence="4">
    <location>
        <begin position="2"/>
        <end position="56"/>
    </location>
</feature>
<dbReference type="InterPro" id="IPR010982">
    <property type="entry name" value="Lambda_DNA-bd_dom_sf"/>
</dbReference>
<dbReference type="Gene3D" id="3.40.50.2300">
    <property type="match status" value="2"/>
</dbReference>
<protein>
    <recommendedName>
        <fullName evidence="4">HTH lacI-type domain-containing protein</fullName>
    </recommendedName>
</protein>
<sequence length="314" mass="35923">MVTMLDIARESGYSLSTVSRVVNQEKYVSEEVRAKVQAVIDAHDYATNRIAQDLSHGENRVVGVVLPDNRHPYFEEILRGITDRAFESDHRIVLLPSRYDKDKEAEFLEGLRHKEYSSLIFTSHRLPLTDFLKYQKYGPIVCLEHTNLPISSVYSERIAAAKDAFRWFKAQEPTSIALLFSRAASVSATNRQTQLAFEKVFGYSLPDQDIYTGMYTFDDGYRIAPQLVKRQYQAVFANSDDIASGIYQYYRYHQLTQPIMIGQEQQTSGQLLTLPTINHNLFEIGQRAFELAESTEVQQIPIPAAFVLRNSSEM</sequence>
<reference evidence="5 6" key="1">
    <citation type="journal article" date="2015" name="Genome Announc.">
        <title>Expanding the biotechnology potential of lactobacilli through comparative genomics of 213 strains and associated genera.</title>
        <authorList>
            <person name="Sun Z."/>
            <person name="Harris H.M."/>
            <person name="McCann A."/>
            <person name="Guo C."/>
            <person name="Argimon S."/>
            <person name="Zhang W."/>
            <person name="Yang X."/>
            <person name="Jeffery I.B."/>
            <person name="Cooney J.C."/>
            <person name="Kagawa T.F."/>
            <person name="Liu W."/>
            <person name="Song Y."/>
            <person name="Salvetti E."/>
            <person name="Wrobel A."/>
            <person name="Rasinkangas P."/>
            <person name="Parkhill J."/>
            <person name="Rea M.C."/>
            <person name="O'Sullivan O."/>
            <person name="Ritari J."/>
            <person name="Douillard F.P."/>
            <person name="Paul Ross R."/>
            <person name="Yang R."/>
            <person name="Briner A.E."/>
            <person name="Felis G.E."/>
            <person name="de Vos W.M."/>
            <person name="Barrangou R."/>
            <person name="Klaenhammer T.R."/>
            <person name="Caufield P.W."/>
            <person name="Cui Y."/>
            <person name="Zhang H."/>
            <person name="O'Toole P.W."/>
        </authorList>
    </citation>
    <scope>NUCLEOTIDE SEQUENCE [LARGE SCALE GENOMIC DNA]</scope>
    <source>
        <strain evidence="5 6">DSM 16045</strain>
    </source>
</reference>
<evidence type="ECO:0000313" key="6">
    <source>
        <dbReference type="Proteomes" id="UP000051739"/>
    </source>
</evidence>
<dbReference type="RefSeq" id="WP_056936793.1">
    <property type="nucleotide sequence ID" value="NZ_AZFN01000004.1"/>
</dbReference>
<dbReference type="PANTHER" id="PTHR30146">
    <property type="entry name" value="LACI-RELATED TRANSCRIPTIONAL REPRESSOR"/>
    <property type="match status" value="1"/>
</dbReference>
<name>A0A0R1VCH8_9LACO</name>
<dbReference type="InterPro" id="IPR000843">
    <property type="entry name" value="HTH_LacI"/>
</dbReference>
<evidence type="ECO:0000313" key="5">
    <source>
        <dbReference type="EMBL" id="KRM03197.1"/>
    </source>
</evidence>
<keyword evidence="1" id="KW-0805">Transcription regulation</keyword>
<evidence type="ECO:0000256" key="3">
    <source>
        <dbReference type="ARBA" id="ARBA00023163"/>
    </source>
</evidence>
<gene>
    <name evidence="5" type="ORF">FC60_GL001281</name>
</gene>
<comment type="caution">
    <text evidence="5">The sequence shown here is derived from an EMBL/GenBank/DDBJ whole genome shotgun (WGS) entry which is preliminary data.</text>
</comment>
<keyword evidence="3" id="KW-0804">Transcription</keyword>
<evidence type="ECO:0000256" key="1">
    <source>
        <dbReference type="ARBA" id="ARBA00023015"/>
    </source>
</evidence>
<dbReference type="Pfam" id="PF00356">
    <property type="entry name" value="LacI"/>
    <property type="match status" value="1"/>
</dbReference>
<proteinExistence type="predicted"/>
<evidence type="ECO:0000259" key="4">
    <source>
        <dbReference type="PROSITE" id="PS50932"/>
    </source>
</evidence>
<dbReference type="EMBL" id="AZFN01000004">
    <property type="protein sequence ID" value="KRM03197.1"/>
    <property type="molecule type" value="Genomic_DNA"/>
</dbReference>
<dbReference type="CDD" id="cd01392">
    <property type="entry name" value="HTH_LacI"/>
    <property type="match status" value="1"/>
</dbReference>
<dbReference type="SUPFAM" id="SSF53822">
    <property type="entry name" value="Periplasmic binding protein-like I"/>
    <property type="match status" value="1"/>
</dbReference>
<dbReference type="SUPFAM" id="SSF47413">
    <property type="entry name" value="lambda repressor-like DNA-binding domains"/>
    <property type="match status" value="1"/>
</dbReference>
<dbReference type="InterPro" id="IPR001761">
    <property type="entry name" value="Peripla_BP/Lac1_sug-bd_dom"/>
</dbReference>
<dbReference type="Gene3D" id="1.10.260.40">
    <property type="entry name" value="lambda repressor-like DNA-binding domains"/>
    <property type="match status" value="1"/>
</dbReference>
<dbReference type="GO" id="GO:0003700">
    <property type="term" value="F:DNA-binding transcription factor activity"/>
    <property type="evidence" value="ECO:0007669"/>
    <property type="project" value="TreeGrafter"/>
</dbReference>
<dbReference type="AlphaFoldDB" id="A0A0R1VCH8"/>
<dbReference type="Proteomes" id="UP000051739">
    <property type="component" value="Unassembled WGS sequence"/>
</dbReference>
<keyword evidence="6" id="KW-1185">Reference proteome</keyword>
<dbReference type="CDD" id="cd06286">
    <property type="entry name" value="PBP1_CcpB-like"/>
    <property type="match status" value="1"/>
</dbReference>
<dbReference type="Pfam" id="PF00532">
    <property type="entry name" value="Peripla_BP_1"/>
    <property type="match status" value="1"/>
</dbReference>
<dbReference type="GO" id="GO:0000976">
    <property type="term" value="F:transcription cis-regulatory region binding"/>
    <property type="evidence" value="ECO:0007669"/>
    <property type="project" value="TreeGrafter"/>
</dbReference>
<keyword evidence="2" id="KW-0238">DNA-binding</keyword>
<organism evidence="5 6">
    <name type="scientific">Limosilactobacillus gastricus DSM 16045</name>
    <dbReference type="NCBI Taxonomy" id="1423749"/>
    <lineage>
        <taxon>Bacteria</taxon>
        <taxon>Bacillati</taxon>
        <taxon>Bacillota</taxon>
        <taxon>Bacilli</taxon>
        <taxon>Lactobacillales</taxon>
        <taxon>Lactobacillaceae</taxon>
        <taxon>Limosilactobacillus</taxon>
    </lineage>
</organism>
<dbReference type="PANTHER" id="PTHR30146:SF105">
    <property type="entry name" value="CATABOLITE CONTROL PROTEIN B"/>
    <property type="match status" value="1"/>
</dbReference>
<dbReference type="PATRIC" id="fig|1423749.3.peg.1312"/>